<dbReference type="Proteomes" id="UP001280581">
    <property type="component" value="Unassembled WGS sequence"/>
</dbReference>
<evidence type="ECO:0000313" key="3">
    <source>
        <dbReference type="Proteomes" id="UP001280581"/>
    </source>
</evidence>
<protein>
    <recommendedName>
        <fullName evidence="1">Heterokaryon incompatibility domain-containing protein</fullName>
    </recommendedName>
</protein>
<evidence type="ECO:0000313" key="2">
    <source>
        <dbReference type="EMBL" id="KAK3203003.1"/>
    </source>
</evidence>
<accession>A0AAN6RGB7</accession>
<dbReference type="PANTHER" id="PTHR24148">
    <property type="entry name" value="ANKYRIN REPEAT DOMAIN-CONTAINING PROTEIN 39 HOMOLOG-RELATED"/>
    <property type="match status" value="1"/>
</dbReference>
<feature type="domain" description="Heterokaryon incompatibility" evidence="1">
    <location>
        <begin position="44"/>
        <end position="140"/>
    </location>
</feature>
<proteinExistence type="predicted"/>
<dbReference type="InterPro" id="IPR010730">
    <property type="entry name" value="HET"/>
</dbReference>
<gene>
    <name evidence="2" type="ORF">GRF29_154g1469386</name>
</gene>
<sequence length="531" mass="60569">MSEIYTYEELPAASSIRLLTLLSRGPEPLHCSLKAVLLEDAPDYTALSYCWGSPKGTIPITCGEEGKTIYITPNLNAFLKQLSISPQEKIPEYLWIDAICINQEDIPERGVQVSIMSKIYRLAEQVTVWLGEGTEESDLAIDWSLGMYRYAKSKILLPDGRPCHSSYSDPDNPLLPYSPDSKWHIWISLFDRPWGSECADPRDQVFALLGLANGKGYDASLLQPNYSLDLASVYSKRVISVISEEKSLDVLSAPRQHRDSTSPSWVPDWRNKANQYTLNRREIGYQSESKAARNASGGSEAFYQISENGAMLGLEGLIVDQITDLTCVWEYNGQNWNSMKYLKRIRYFLSLWLQWEAFVKPSKKKRYAPTNDLTIDVFHMILMAGWTYGNEYRLRTSFLKFELGWNPFPRLRGGLPSRLATSTKLVHILAILSLIRRYLFMLTNNRKKWKFRSLDLQNEQRKLVRTKEGFLGMAGASTEVGDKVAICKGGGAPFILRPRDENWELVSDAYVHGMMNGEAYEEDKCRQIWLV</sequence>
<name>A0AAN6RGB7_9PLEO</name>
<reference evidence="2 3" key="1">
    <citation type="submission" date="2021-02" db="EMBL/GenBank/DDBJ databases">
        <title>Genome assembly of Pseudopithomyces chartarum.</title>
        <authorList>
            <person name="Jauregui R."/>
            <person name="Singh J."/>
            <person name="Voisey C."/>
        </authorList>
    </citation>
    <scope>NUCLEOTIDE SEQUENCE [LARGE SCALE GENOMIC DNA]</scope>
    <source>
        <strain evidence="2 3">AGR01</strain>
    </source>
</reference>
<keyword evidence="3" id="KW-1185">Reference proteome</keyword>
<dbReference type="Pfam" id="PF26639">
    <property type="entry name" value="Het-6_barrel"/>
    <property type="match status" value="1"/>
</dbReference>
<dbReference type="AlphaFoldDB" id="A0AAN6RGB7"/>
<evidence type="ECO:0000259" key="1">
    <source>
        <dbReference type="Pfam" id="PF06985"/>
    </source>
</evidence>
<dbReference type="Pfam" id="PF06985">
    <property type="entry name" value="HET"/>
    <property type="match status" value="1"/>
</dbReference>
<comment type="caution">
    <text evidence="2">The sequence shown here is derived from an EMBL/GenBank/DDBJ whole genome shotgun (WGS) entry which is preliminary data.</text>
</comment>
<dbReference type="InterPro" id="IPR052895">
    <property type="entry name" value="HetReg/Transcr_Mod"/>
</dbReference>
<dbReference type="EMBL" id="WVTA01000013">
    <property type="protein sequence ID" value="KAK3203003.1"/>
    <property type="molecule type" value="Genomic_DNA"/>
</dbReference>
<organism evidence="2 3">
    <name type="scientific">Pseudopithomyces chartarum</name>
    <dbReference type="NCBI Taxonomy" id="1892770"/>
    <lineage>
        <taxon>Eukaryota</taxon>
        <taxon>Fungi</taxon>
        <taxon>Dikarya</taxon>
        <taxon>Ascomycota</taxon>
        <taxon>Pezizomycotina</taxon>
        <taxon>Dothideomycetes</taxon>
        <taxon>Pleosporomycetidae</taxon>
        <taxon>Pleosporales</taxon>
        <taxon>Massarineae</taxon>
        <taxon>Didymosphaeriaceae</taxon>
        <taxon>Pseudopithomyces</taxon>
    </lineage>
</organism>
<dbReference type="PANTHER" id="PTHR24148:SF64">
    <property type="entry name" value="HETEROKARYON INCOMPATIBILITY DOMAIN-CONTAINING PROTEIN"/>
    <property type="match status" value="1"/>
</dbReference>